<organism evidence="1 2">
    <name type="scientific">Flavobacterium pallidum</name>
    <dbReference type="NCBI Taxonomy" id="2172098"/>
    <lineage>
        <taxon>Bacteria</taxon>
        <taxon>Pseudomonadati</taxon>
        <taxon>Bacteroidota</taxon>
        <taxon>Flavobacteriia</taxon>
        <taxon>Flavobacteriales</taxon>
        <taxon>Flavobacteriaceae</taxon>
        <taxon>Flavobacterium</taxon>
    </lineage>
</organism>
<dbReference type="RefSeq" id="WP_108904090.1">
    <property type="nucleotide sequence ID" value="NZ_CP029187.1"/>
</dbReference>
<evidence type="ECO:0008006" key="3">
    <source>
        <dbReference type="Google" id="ProtNLM"/>
    </source>
</evidence>
<gene>
    <name evidence="1" type="ORF">HYN49_10600</name>
</gene>
<keyword evidence="2" id="KW-1185">Reference proteome</keyword>
<protein>
    <recommendedName>
        <fullName evidence="3">Aromatic ring-opening dioxygenase LigA</fullName>
    </recommendedName>
</protein>
<evidence type="ECO:0000313" key="2">
    <source>
        <dbReference type="Proteomes" id="UP000244937"/>
    </source>
</evidence>
<dbReference type="EMBL" id="CP029187">
    <property type="protein sequence ID" value="AWI26312.1"/>
    <property type="molecule type" value="Genomic_DNA"/>
</dbReference>
<evidence type="ECO:0000313" key="1">
    <source>
        <dbReference type="EMBL" id="AWI26312.1"/>
    </source>
</evidence>
<dbReference type="Proteomes" id="UP000244937">
    <property type="component" value="Chromosome"/>
</dbReference>
<dbReference type="AlphaFoldDB" id="A0A2S1SIZ6"/>
<name>A0A2S1SIZ6_9FLAO</name>
<sequence>MVELNFINYSNDTNNSSIVFFQQNELANPGESPIAWKVIQNSMRGDNHPFSFTMHLFVDAADSSGNRTQQQPAYYGQELKASIGTSGYQIVAVGSQFLVYTDDPIPIPAIGVNNASENGNIAVNVYRDGNLLATATGVAPVKYATFKFSPSIWIGVTNYMTEGDVLNSSVMAGVSTKLSLLGIAKANIIMTGGGPGTDSPFKFTLEPLG</sequence>
<accession>A0A2S1SIZ6</accession>
<dbReference type="KEGG" id="fpal:HYN49_10600"/>
<reference evidence="1 2" key="1">
    <citation type="submission" date="2018-05" db="EMBL/GenBank/DDBJ databases">
        <title>Genome sequencing of Flavobacterium sp. HYN0049.</title>
        <authorList>
            <person name="Yi H."/>
            <person name="Baek C."/>
        </authorList>
    </citation>
    <scope>NUCLEOTIDE SEQUENCE [LARGE SCALE GENOMIC DNA]</scope>
    <source>
        <strain evidence="1 2">HYN0049</strain>
    </source>
</reference>
<dbReference type="OrthoDB" id="8891769at2"/>
<proteinExistence type="predicted"/>